<dbReference type="HOGENOM" id="CLU_1225229_0_0_1"/>
<dbReference type="PANTHER" id="PTHR48022:SF10">
    <property type="entry name" value="MAJOR FACILITATOR SUPERFAMILY (MFS) PROFILE DOMAIN-CONTAINING PROTEIN"/>
    <property type="match status" value="1"/>
</dbReference>
<dbReference type="SUPFAM" id="SSF103473">
    <property type="entry name" value="MFS general substrate transporter"/>
    <property type="match status" value="1"/>
</dbReference>
<evidence type="ECO:0000256" key="5">
    <source>
        <dbReference type="SAM" id="MobiDB-lite"/>
    </source>
</evidence>
<feature type="transmembrane region" description="Helical" evidence="6">
    <location>
        <begin position="89"/>
        <end position="110"/>
    </location>
</feature>
<organism evidence="7 8">
    <name type="scientific">Pseudocercospora fijiensis (strain CIRAD86)</name>
    <name type="common">Black leaf streak disease fungus</name>
    <name type="synonym">Mycosphaerella fijiensis</name>
    <dbReference type="NCBI Taxonomy" id="383855"/>
    <lineage>
        <taxon>Eukaryota</taxon>
        <taxon>Fungi</taxon>
        <taxon>Dikarya</taxon>
        <taxon>Ascomycota</taxon>
        <taxon>Pezizomycotina</taxon>
        <taxon>Dothideomycetes</taxon>
        <taxon>Dothideomycetidae</taxon>
        <taxon>Mycosphaerellales</taxon>
        <taxon>Mycosphaerellaceae</taxon>
        <taxon>Pseudocercospora</taxon>
    </lineage>
</organism>
<evidence type="ECO:0000313" key="8">
    <source>
        <dbReference type="Proteomes" id="UP000016932"/>
    </source>
</evidence>
<feature type="transmembrane region" description="Helical" evidence="6">
    <location>
        <begin position="47"/>
        <end position="69"/>
    </location>
</feature>
<sequence>MYLFAYTPLLRSVNPPRVFPMAPKNYDSLLVNWKCLLACVLVSMCPFQYGIDFGLIAGLQAMVGFLKVYGYRAPNLPSGYNISTERQQLIASLMTLGAVIASGFAGPIAWKLGRKATYGTYFFEMAGVGNAFQNSIILVAVAVFIMIVNACIIVRWGRRRVMLTSGLILCGLVHWKKSMKCSQLGFQLANSGVISASASPDMTPVPQTRTRKGCMSSRPSSVYRWT</sequence>
<dbReference type="VEuPathDB" id="FungiDB:MYCFIDRAFT_194288"/>
<dbReference type="EMBL" id="KB446556">
    <property type="protein sequence ID" value="EME86148.1"/>
    <property type="molecule type" value="Genomic_DNA"/>
</dbReference>
<evidence type="ECO:0000313" key="7">
    <source>
        <dbReference type="EMBL" id="EME86148.1"/>
    </source>
</evidence>
<dbReference type="PANTHER" id="PTHR48022">
    <property type="entry name" value="PLASTIDIC GLUCOSE TRANSPORTER 4"/>
    <property type="match status" value="1"/>
</dbReference>
<feature type="transmembrane region" description="Helical" evidence="6">
    <location>
        <begin position="130"/>
        <end position="154"/>
    </location>
</feature>
<keyword evidence="2 6" id="KW-0812">Transmembrane</keyword>
<keyword evidence="8" id="KW-1185">Reference proteome</keyword>
<dbReference type="KEGG" id="pfj:MYCFIDRAFT_194288"/>
<evidence type="ECO:0008006" key="9">
    <source>
        <dbReference type="Google" id="ProtNLM"/>
    </source>
</evidence>
<keyword evidence="3 6" id="KW-1133">Transmembrane helix</keyword>
<dbReference type="RefSeq" id="XP_007923527.1">
    <property type="nucleotide sequence ID" value="XM_007925336.1"/>
</dbReference>
<comment type="subcellular location">
    <subcellularLocation>
        <location evidence="1">Membrane</location>
        <topology evidence="1">Multi-pass membrane protein</topology>
    </subcellularLocation>
</comment>
<dbReference type="eggNOG" id="KOG0254">
    <property type="taxonomic scope" value="Eukaryota"/>
</dbReference>
<feature type="region of interest" description="Disordered" evidence="5">
    <location>
        <begin position="199"/>
        <end position="226"/>
    </location>
</feature>
<evidence type="ECO:0000256" key="6">
    <source>
        <dbReference type="SAM" id="Phobius"/>
    </source>
</evidence>
<gene>
    <name evidence="7" type="ORF">MYCFIDRAFT_194288</name>
</gene>
<reference evidence="7 8" key="1">
    <citation type="journal article" date="2012" name="PLoS Pathog.">
        <title>Diverse lifestyles and strategies of plant pathogenesis encoded in the genomes of eighteen Dothideomycetes fungi.</title>
        <authorList>
            <person name="Ohm R.A."/>
            <person name="Feau N."/>
            <person name="Henrissat B."/>
            <person name="Schoch C.L."/>
            <person name="Horwitz B.A."/>
            <person name="Barry K.W."/>
            <person name="Condon B.J."/>
            <person name="Copeland A.C."/>
            <person name="Dhillon B."/>
            <person name="Glaser F."/>
            <person name="Hesse C.N."/>
            <person name="Kosti I."/>
            <person name="LaButti K."/>
            <person name="Lindquist E.A."/>
            <person name="Lucas S."/>
            <person name="Salamov A.A."/>
            <person name="Bradshaw R.E."/>
            <person name="Ciuffetti L."/>
            <person name="Hamelin R.C."/>
            <person name="Kema G.H.J."/>
            <person name="Lawrence C."/>
            <person name="Scott J.A."/>
            <person name="Spatafora J.W."/>
            <person name="Turgeon B.G."/>
            <person name="de Wit P.J.G.M."/>
            <person name="Zhong S."/>
            <person name="Goodwin S.B."/>
            <person name="Grigoriev I.V."/>
        </authorList>
    </citation>
    <scope>NUCLEOTIDE SEQUENCE [LARGE SCALE GENOMIC DNA]</scope>
    <source>
        <strain evidence="7 8">CIRAD86</strain>
    </source>
</reference>
<dbReference type="Gene3D" id="1.20.1250.20">
    <property type="entry name" value="MFS general substrate transporter like domains"/>
    <property type="match status" value="2"/>
</dbReference>
<dbReference type="GeneID" id="19335378"/>
<proteinExistence type="predicted"/>
<dbReference type="GO" id="GO:0005351">
    <property type="term" value="F:carbohydrate:proton symporter activity"/>
    <property type="evidence" value="ECO:0007669"/>
    <property type="project" value="TreeGrafter"/>
</dbReference>
<dbReference type="Proteomes" id="UP000016932">
    <property type="component" value="Unassembled WGS sequence"/>
</dbReference>
<feature type="compositionally biased region" description="Polar residues" evidence="5">
    <location>
        <begin position="199"/>
        <end position="208"/>
    </location>
</feature>
<dbReference type="OrthoDB" id="6133115at2759"/>
<dbReference type="InterPro" id="IPR050360">
    <property type="entry name" value="MFS_Sugar_Transporters"/>
</dbReference>
<dbReference type="InterPro" id="IPR005828">
    <property type="entry name" value="MFS_sugar_transport-like"/>
</dbReference>
<evidence type="ECO:0000256" key="1">
    <source>
        <dbReference type="ARBA" id="ARBA00004141"/>
    </source>
</evidence>
<dbReference type="Pfam" id="PF00083">
    <property type="entry name" value="Sugar_tr"/>
    <property type="match status" value="2"/>
</dbReference>
<keyword evidence="4 6" id="KW-0472">Membrane</keyword>
<evidence type="ECO:0000256" key="2">
    <source>
        <dbReference type="ARBA" id="ARBA00022692"/>
    </source>
</evidence>
<dbReference type="AlphaFoldDB" id="M3BA63"/>
<evidence type="ECO:0000256" key="4">
    <source>
        <dbReference type="ARBA" id="ARBA00023136"/>
    </source>
</evidence>
<dbReference type="InterPro" id="IPR036259">
    <property type="entry name" value="MFS_trans_sf"/>
</dbReference>
<accession>M3BA63</accession>
<evidence type="ECO:0000256" key="3">
    <source>
        <dbReference type="ARBA" id="ARBA00022989"/>
    </source>
</evidence>
<protein>
    <recommendedName>
        <fullName evidence="9">Major facilitator superfamily (MFS) profile domain-containing protein</fullName>
    </recommendedName>
</protein>
<name>M3BA63_PSEFD</name>
<dbReference type="GO" id="GO:0016020">
    <property type="term" value="C:membrane"/>
    <property type="evidence" value="ECO:0007669"/>
    <property type="project" value="UniProtKB-SubCell"/>
</dbReference>